<dbReference type="EMBL" id="VLNT01000008">
    <property type="protein sequence ID" value="TSD62459.1"/>
    <property type="molecule type" value="Genomic_DNA"/>
</dbReference>
<keyword evidence="6 8" id="KW-1133">Transmembrane helix</keyword>
<sequence>MTGIEIAMVGVAVAIALSIVRIVIGPTPADRAVGADLLSFGLIAELALLGTRLGRMGTYDLVLVATLVAFLSAVSLARVMVRGRR</sequence>
<dbReference type="PANTHER" id="PTHR34702:SF1">
    <property type="entry name" value="NA(+)_H(+) ANTIPORTER SUBUNIT F"/>
    <property type="match status" value="1"/>
</dbReference>
<dbReference type="GO" id="GO:0015385">
    <property type="term" value="F:sodium:proton antiporter activity"/>
    <property type="evidence" value="ECO:0007669"/>
    <property type="project" value="TreeGrafter"/>
</dbReference>
<proteinExistence type="inferred from homology"/>
<dbReference type="AlphaFoldDB" id="A0A554S7Y3"/>
<evidence type="ECO:0000256" key="7">
    <source>
        <dbReference type="ARBA" id="ARBA00023136"/>
    </source>
</evidence>
<dbReference type="Pfam" id="PF04066">
    <property type="entry name" value="MrpF_PhaF"/>
    <property type="match status" value="1"/>
</dbReference>
<keyword evidence="3" id="KW-0813">Transport</keyword>
<evidence type="ECO:0000256" key="6">
    <source>
        <dbReference type="ARBA" id="ARBA00022989"/>
    </source>
</evidence>
<keyword evidence="7 8" id="KW-0472">Membrane</keyword>
<dbReference type="OrthoDB" id="3402829at2"/>
<evidence type="ECO:0000313" key="9">
    <source>
        <dbReference type="EMBL" id="TSD62459.1"/>
    </source>
</evidence>
<comment type="subcellular location">
    <subcellularLocation>
        <location evidence="1">Cell membrane</location>
        <topology evidence="1">Multi-pass membrane protein</topology>
    </subcellularLocation>
</comment>
<evidence type="ECO:0000256" key="5">
    <source>
        <dbReference type="ARBA" id="ARBA00022692"/>
    </source>
</evidence>
<keyword evidence="10" id="KW-1185">Reference proteome</keyword>
<evidence type="ECO:0000256" key="2">
    <source>
        <dbReference type="ARBA" id="ARBA00009212"/>
    </source>
</evidence>
<name>A0A554S7Y3_9ACTN</name>
<reference evidence="9 10" key="1">
    <citation type="submission" date="2019-07" db="EMBL/GenBank/DDBJ databases">
        <authorList>
            <person name="Zhao L.H."/>
        </authorList>
    </citation>
    <scope>NUCLEOTIDE SEQUENCE [LARGE SCALE GENOMIC DNA]</scope>
    <source>
        <strain evidence="9 10">Co35</strain>
    </source>
</reference>
<comment type="similarity">
    <text evidence="2">Belongs to the CPA3 antiporters (TC 2.A.63) subunit F family.</text>
</comment>
<dbReference type="RefSeq" id="WP_143913557.1">
    <property type="nucleotide sequence ID" value="NZ_VLNT01000008.1"/>
</dbReference>
<comment type="caution">
    <text evidence="9">The sequence shown here is derived from an EMBL/GenBank/DDBJ whole genome shotgun (WGS) entry which is preliminary data.</text>
</comment>
<keyword evidence="5 8" id="KW-0812">Transmembrane</keyword>
<protein>
    <submittedName>
        <fullName evidence="9">Pesticidal protein Cry26Aa</fullName>
    </submittedName>
</protein>
<accession>A0A554S7Y3</accession>
<dbReference type="GO" id="GO:0005886">
    <property type="term" value="C:plasma membrane"/>
    <property type="evidence" value="ECO:0007669"/>
    <property type="project" value="UniProtKB-SubCell"/>
</dbReference>
<gene>
    <name evidence="9" type="ORF">FNM00_10900</name>
</gene>
<evidence type="ECO:0000256" key="8">
    <source>
        <dbReference type="SAM" id="Phobius"/>
    </source>
</evidence>
<dbReference type="InterPro" id="IPR007208">
    <property type="entry name" value="MrpF/PhaF-like"/>
</dbReference>
<feature type="transmembrane region" description="Helical" evidence="8">
    <location>
        <begin position="6"/>
        <end position="24"/>
    </location>
</feature>
<evidence type="ECO:0000313" key="10">
    <source>
        <dbReference type="Proteomes" id="UP000316988"/>
    </source>
</evidence>
<evidence type="ECO:0000256" key="1">
    <source>
        <dbReference type="ARBA" id="ARBA00004651"/>
    </source>
</evidence>
<organism evidence="9 10">
    <name type="scientific">Aeromicrobium piscarium</name>
    <dbReference type="NCBI Taxonomy" id="2590901"/>
    <lineage>
        <taxon>Bacteria</taxon>
        <taxon>Bacillati</taxon>
        <taxon>Actinomycetota</taxon>
        <taxon>Actinomycetes</taxon>
        <taxon>Propionibacteriales</taxon>
        <taxon>Nocardioidaceae</taxon>
        <taxon>Aeromicrobium</taxon>
    </lineage>
</organism>
<dbReference type="PANTHER" id="PTHR34702">
    <property type="entry name" value="NA(+)/H(+) ANTIPORTER SUBUNIT F1"/>
    <property type="match status" value="1"/>
</dbReference>
<dbReference type="Proteomes" id="UP000316988">
    <property type="component" value="Unassembled WGS sequence"/>
</dbReference>
<keyword evidence="4" id="KW-1003">Cell membrane</keyword>
<evidence type="ECO:0000256" key="4">
    <source>
        <dbReference type="ARBA" id="ARBA00022475"/>
    </source>
</evidence>
<evidence type="ECO:0000256" key="3">
    <source>
        <dbReference type="ARBA" id="ARBA00022448"/>
    </source>
</evidence>
<feature type="transmembrane region" description="Helical" evidence="8">
    <location>
        <begin position="61"/>
        <end position="81"/>
    </location>
</feature>